<dbReference type="Proteomes" id="UP000450000">
    <property type="component" value="Unassembled WGS sequence"/>
</dbReference>
<organism evidence="2 3">
    <name type="scientific">Streptomyces kaniharaensis</name>
    <dbReference type="NCBI Taxonomy" id="212423"/>
    <lineage>
        <taxon>Bacteria</taxon>
        <taxon>Bacillati</taxon>
        <taxon>Actinomycetota</taxon>
        <taxon>Actinomycetes</taxon>
        <taxon>Kitasatosporales</taxon>
        <taxon>Streptomycetaceae</taxon>
        <taxon>Streptomyces</taxon>
    </lineage>
</organism>
<feature type="compositionally biased region" description="Gly residues" evidence="1">
    <location>
        <begin position="45"/>
        <end position="55"/>
    </location>
</feature>
<dbReference type="AlphaFoldDB" id="A0A6N7KY04"/>
<evidence type="ECO:0000256" key="1">
    <source>
        <dbReference type="SAM" id="MobiDB-lite"/>
    </source>
</evidence>
<name>A0A6N7KY04_9ACTN</name>
<protein>
    <submittedName>
        <fullName evidence="2">Uncharacterized protein</fullName>
    </submittedName>
</protein>
<keyword evidence="3" id="KW-1185">Reference proteome</keyword>
<accession>A0A6N7KY04</accession>
<gene>
    <name evidence="2" type="ORF">F7Q99_30300</name>
</gene>
<evidence type="ECO:0000313" key="3">
    <source>
        <dbReference type="Proteomes" id="UP000450000"/>
    </source>
</evidence>
<feature type="region of interest" description="Disordered" evidence="1">
    <location>
        <begin position="1"/>
        <end position="21"/>
    </location>
</feature>
<evidence type="ECO:0000313" key="2">
    <source>
        <dbReference type="EMBL" id="MQS16381.1"/>
    </source>
</evidence>
<reference evidence="2 3" key="1">
    <citation type="submission" date="2019-09" db="EMBL/GenBank/DDBJ databases">
        <title>Genome Sequences of Streptomyces kaniharaensis ATCC 21070.</title>
        <authorList>
            <person name="Zhu W."/>
            <person name="De Crecy-Lagard V."/>
            <person name="Richards N.G."/>
        </authorList>
    </citation>
    <scope>NUCLEOTIDE SEQUENCE [LARGE SCALE GENOMIC DNA]</scope>
    <source>
        <strain evidence="2 3">SF-557</strain>
    </source>
</reference>
<feature type="region of interest" description="Disordered" evidence="1">
    <location>
        <begin position="42"/>
        <end position="104"/>
    </location>
</feature>
<proteinExistence type="predicted"/>
<feature type="compositionally biased region" description="Gly residues" evidence="1">
    <location>
        <begin position="1"/>
        <end position="16"/>
    </location>
</feature>
<sequence length="104" mass="9969">MQDGGGEADGMQGGGPARVHAVCLPDVPQGVMPPLQLQQHLLDRGVGGVGPGVGHGAASSRPSGPGWSVSPGPSGSGEVPDRPGPSAPSCGAPSFVRCGPGITG</sequence>
<comment type="caution">
    <text evidence="2">The sequence shown here is derived from an EMBL/GenBank/DDBJ whole genome shotgun (WGS) entry which is preliminary data.</text>
</comment>
<dbReference type="EMBL" id="WBOF01000002">
    <property type="protein sequence ID" value="MQS16381.1"/>
    <property type="molecule type" value="Genomic_DNA"/>
</dbReference>
<feature type="compositionally biased region" description="Low complexity" evidence="1">
    <location>
        <begin position="59"/>
        <end position="78"/>
    </location>
</feature>